<reference evidence="1 2" key="1">
    <citation type="journal article" date="2021" name="Nat. Commun.">
        <title>Genetic determinants of endophytism in the Arabidopsis root mycobiome.</title>
        <authorList>
            <person name="Mesny F."/>
            <person name="Miyauchi S."/>
            <person name="Thiergart T."/>
            <person name="Pickel B."/>
            <person name="Atanasova L."/>
            <person name="Karlsson M."/>
            <person name="Huettel B."/>
            <person name="Barry K.W."/>
            <person name="Haridas S."/>
            <person name="Chen C."/>
            <person name="Bauer D."/>
            <person name="Andreopoulos W."/>
            <person name="Pangilinan J."/>
            <person name="LaButti K."/>
            <person name="Riley R."/>
            <person name="Lipzen A."/>
            <person name="Clum A."/>
            <person name="Drula E."/>
            <person name="Henrissat B."/>
            <person name="Kohler A."/>
            <person name="Grigoriev I.V."/>
            <person name="Martin F.M."/>
            <person name="Hacquard S."/>
        </authorList>
    </citation>
    <scope>NUCLEOTIDE SEQUENCE [LARGE SCALE GENOMIC DNA]</scope>
    <source>
        <strain evidence="1 2">MPI-SDFR-AT-0079</strain>
    </source>
</reference>
<evidence type="ECO:0000313" key="2">
    <source>
        <dbReference type="Proteomes" id="UP000724584"/>
    </source>
</evidence>
<keyword evidence="2" id="KW-1185">Reference proteome</keyword>
<dbReference type="EMBL" id="JAGIZQ010000002">
    <property type="protein sequence ID" value="KAH6641782.1"/>
    <property type="molecule type" value="Genomic_DNA"/>
</dbReference>
<name>A0ACB7PPS7_9PEZI</name>
<comment type="caution">
    <text evidence="1">The sequence shown here is derived from an EMBL/GenBank/DDBJ whole genome shotgun (WGS) entry which is preliminary data.</text>
</comment>
<evidence type="ECO:0000313" key="1">
    <source>
        <dbReference type="EMBL" id="KAH6641782.1"/>
    </source>
</evidence>
<sequence>MIFDGAVVGGLHTWLCGVCGWMEAVLVWLASWLPRQLAFCYRPGIRFHLPASLFLSCGGGSGGGNAHESVMR</sequence>
<dbReference type="Proteomes" id="UP000724584">
    <property type="component" value="Unassembled WGS sequence"/>
</dbReference>
<proteinExistence type="predicted"/>
<organism evidence="1 2">
    <name type="scientific">Chaetomium tenue</name>
    <dbReference type="NCBI Taxonomy" id="1854479"/>
    <lineage>
        <taxon>Eukaryota</taxon>
        <taxon>Fungi</taxon>
        <taxon>Dikarya</taxon>
        <taxon>Ascomycota</taxon>
        <taxon>Pezizomycotina</taxon>
        <taxon>Sordariomycetes</taxon>
        <taxon>Sordariomycetidae</taxon>
        <taxon>Sordariales</taxon>
        <taxon>Chaetomiaceae</taxon>
        <taxon>Chaetomium</taxon>
    </lineage>
</organism>
<gene>
    <name evidence="1" type="ORF">F5144DRAFT_564860</name>
</gene>
<accession>A0ACB7PPS7</accession>
<protein>
    <submittedName>
        <fullName evidence="1">Uncharacterized protein</fullName>
    </submittedName>
</protein>